<accession>A0AAV8XLT0</accession>
<gene>
    <name evidence="8" type="ORF">NQ318_022541</name>
</gene>
<evidence type="ECO:0000313" key="9">
    <source>
        <dbReference type="Proteomes" id="UP001162162"/>
    </source>
</evidence>
<keyword evidence="4" id="KW-0862">Zinc</keyword>
<keyword evidence="5" id="KW-0539">Nucleus</keyword>
<protein>
    <recommendedName>
        <fullName evidence="7">HAT C-terminal dimerisation domain-containing protein</fullName>
    </recommendedName>
</protein>
<organism evidence="8 9">
    <name type="scientific">Aromia moschata</name>
    <dbReference type="NCBI Taxonomy" id="1265417"/>
    <lineage>
        <taxon>Eukaryota</taxon>
        <taxon>Metazoa</taxon>
        <taxon>Ecdysozoa</taxon>
        <taxon>Arthropoda</taxon>
        <taxon>Hexapoda</taxon>
        <taxon>Insecta</taxon>
        <taxon>Pterygota</taxon>
        <taxon>Neoptera</taxon>
        <taxon>Endopterygota</taxon>
        <taxon>Coleoptera</taxon>
        <taxon>Polyphaga</taxon>
        <taxon>Cucujiformia</taxon>
        <taxon>Chrysomeloidea</taxon>
        <taxon>Cerambycidae</taxon>
        <taxon>Cerambycinae</taxon>
        <taxon>Callichromatini</taxon>
        <taxon>Aromia</taxon>
    </lineage>
</organism>
<proteinExistence type="predicted"/>
<dbReference type="EMBL" id="JAPWTK010000485">
    <property type="protein sequence ID" value="KAJ8939487.1"/>
    <property type="molecule type" value="Genomic_DNA"/>
</dbReference>
<dbReference type="InterPro" id="IPR012337">
    <property type="entry name" value="RNaseH-like_sf"/>
</dbReference>
<evidence type="ECO:0000313" key="8">
    <source>
        <dbReference type="EMBL" id="KAJ8939487.1"/>
    </source>
</evidence>
<evidence type="ECO:0000256" key="1">
    <source>
        <dbReference type="ARBA" id="ARBA00004123"/>
    </source>
</evidence>
<evidence type="ECO:0000256" key="5">
    <source>
        <dbReference type="ARBA" id="ARBA00023242"/>
    </source>
</evidence>
<keyword evidence="3" id="KW-0863">Zinc-finger</keyword>
<dbReference type="GO" id="GO:0046983">
    <property type="term" value="F:protein dimerization activity"/>
    <property type="evidence" value="ECO:0007669"/>
    <property type="project" value="InterPro"/>
</dbReference>
<dbReference type="PANTHER" id="PTHR46481:SF10">
    <property type="entry name" value="ZINC FINGER BED DOMAIN-CONTAINING PROTEIN 39"/>
    <property type="match status" value="1"/>
</dbReference>
<comment type="subcellular location">
    <subcellularLocation>
        <location evidence="1">Nucleus</location>
    </subcellularLocation>
</comment>
<sequence length="440" mass="49785">MLNNVAYVSITTDMWTSDSNKSYITVTVHFIYNHKLTSRVIATREVITAHTGENIAKELRAIFQEWTVLNKIVTVVSDNGANIKSAINAHLQMYHHPCIAHTLNLTVSEVLKCNLLSGHFKHSVHATNKLKEVQQQLNMPVLKVIQDVPTRWNSCYIMLQRLFDIKDALSVTVTNLSATIAFLGSDDWILLKECLAILKPAFDLTNIFSAEKYVTMSMIIPLIRGLQVTLKNVSVQTPTGEILKVRLLEAVHRRLDSYETNKIAAKATFLDPRFKKLVFGNPENANNTEKLIINEVHAIYSKKQNELQNENGNSNLEEPASNNNNNIDNLNTADNLWSHFDQKAAEMNSHASSSTIPTITVKQYLQMPLLERKNDPLQFWSTHQNTFPELNELACKYLCVPSTSVPSERVFSEAAQLTNLRRNRLSPKNLDSIIFLNSCL</sequence>
<evidence type="ECO:0000256" key="2">
    <source>
        <dbReference type="ARBA" id="ARBA00022723"/>
    </source>
</evidence>
<keyword evidence="9" id="KW-1185">Reference proteome</keyword>
<evidence type="ECO:0000256" key="4">
    <source>
        <dbReference type="ARBA" id="ARBA00022833"/>
    </source>
</evidence>
<evidence type="ECO:0000259" key="7">
    <source>
        <dbReference type="Pfam" id="PF05699"/>
    </source>
</evidence>
<keyword evidence="2" id="KW-0479">Metal-binding</keyword>
<reference evidence="8" key="1">
    <citation type="journal article" date="2023" name="Insect Mol. Biol.">
        <title>Genome sequencing provides insights into the evolution of gene families encoding plant cell wall-degrading enzymes in longhorned beetles.</title>
        <authorList>
            <person name="Shin N.R."/>
            <person name="Okamura Y."/>
            <person name="Kirsch R."/>
            <person name="Pauchet Y."/>
        </authorList>
    </citation>
    <scope>NUCLEOTIDE SEQUENCE</scope>
    <source>
        <strain evidence="8">AMC_N1</strain>
    </source>
</reference>
<evidence type="ECO:0000256" key="3">
    <source>
        <dbReference type="ARBA" id="ARBA00022771"/>
    </source>
</evidence>
<dbReference type="Pfam" id="PF05699">
    <property type="entry name" value="Dimer_Tnp_hAT"/>
    <property type="match status" value="1"/>
</dbReference>
<dbReference type="AlphaFoldDB" id="A0AAV8XLT0"/>
<feature type="region of interest" description="Disordered" evidence="6">
    <location>
        <begin position="309"/>
        <end position="329"/>
    </location>
</feature>
<dbReference type="SUPFAM" id="SSF53098">
    <property type="entry name" value="Ribonuclease H-like"/>
    <property type="match status" value="1"/>
</dbReference>
<dbReference type="Proteomes" id="UP001162162">
    <property type="component" value="Unassembled WGS sequence"/>
</dbReference>
<dbReference type="PANTHER" id="PTHR46481">
    <property type="entry name" value="ZINC FINGER BED DOMAIN-CONTAINING PROTEIN 4"/>
    <property type="match status" value="1"/>
</dbReference>
<dbReference type="InterPro" id="IPR052035">
    <property type="entry name" value="ZnF_BED_domain_contain"/>
</dbReference>
<feature type="domain" description="HAT C-terminal dimerisation" evidence="7">
    <location>
        <begin position="362"/>
        <end position="438"/>
    </location>
</feature>
<name>A0AAV8XLT0_9CUCU</name>
<dbReference type="GO" id="GO:0005634">
    <property type="term" value="C:nucleus"/>
    <property type="evidence" value="ECO:0007669"/>
    <property type="project" value="UniProtKB-SubCell"/>
</dbReference>
<dbReference type="GO" id="GO:0008270">
    <property type="term" value="F:zinc ion binding"/>
    <property type="evidence" value="ECO:0007669"/>
    <property type="project" value="UniProtKB-KW"/>
</dbReference>
<comment type="caution">
    <text evidence="8">The sequence shown here is derived from an EMBL/GenBank/DDBJ whole genome shotgun (WGS) entry which is preliminary data.</text>
</comment>
<dbReference type="InterPro" id="IPR008906">
    <property type="entry name" value="HATC_C_dom"/>
</dbReference>
<feature type="compositionally biased region" description="Low complexity" evidence="6">
    <location>
        <begin position="313"/>
        <end position="329"/>
    </location>
</feature>
<evidence type="ECO:0000256" key="6">
    <source>
        <dbReference type="SAM" id="MobiDB-lite"/>
    </source>
</evidence>